<proteinExistence type="predicted"/>
<evidence type="ECO:0000313" key="1">
    <source>
        <dbReference type="EMBL" id="ERM96838.1"/>
    </source>
</evidence>
<protein>
    <submittedName>
        <fullName evidence="1">Uncharacterized protein</fullName>
    </submittedName>
</protein>
<accession>W1NMU5</accession>
<sequence>MAIYNSPQMPKKRVLVFGMTYGSGTRWPNILCITTNTYIIVAHSYEVLRGVMIWNPPSRDHARTMKHVNLLHCSNFSTLSYCHRMVYIGCSRPRQLNPIFPSFGPTTKTSLED</sequence>
<dbReference type="EMBL" id="KI396767">
    <property type="protein sequence ID" value="ERM96838.1"/>
    <property type="molecule type" value="Genomic_DNA"/>
</dbReference>
<keyword evidence="2" id="KW-1185">Reference proteome</keyword>
<organism evidence="1 2">
    <name type="scientific">Amborella trichopoda</name>
    <dbReference type="NCBI Taxonomy" id="13333"/>
    <lineage>
        <taxon>Eukaryota</taxon>
        <taxon>Viridiplantae</taxon>
        <taxon>Streptophyta</taxon>
        <taxon>Embryophyta</taxon>
        <taxon>Tracheophyta</taxon>
        <taxon>Spermatophyta</taxon>
        <taxon>Magnoliopsida</taxon>
        <taxon>Amborellales</taxon>
        <taxon>Amborellaceae</taxon>
        <taxon>Amborella</taxon>
    </lineage>
</organism>
<name>W1NMU5_AMBTC</name>
<evidence type="ECO:0000313" key="2">
    <source>
        <dbReference type="Proteomes" id="UP000017836"/>
    </source>
</evidence>
<dbReference type="Proteomes" id="UP000017836">
    <property type="component" value="Unassembled WGS sequence"/>
</dbReference>
<reference evidence="2" key="1">
    <citation type="journal article" date="2013" name="Science">
        <title>The Amborella genome and the evolution of flowering plants.</title>
        <authorList>
            <consortium name="Amborella Genome Project"/>
        </authorList>
    </citation>
    <scope>NUCLEOTIDE SEQUENCE [LARGE SCALE GENOMIC DNA]</scope>
</reference>
<dbReference type="Gramene" id="ERM96838">
    <property type="protein sequence ID" value="ERM96838"/>
    <property type="gene ID" value="AMTR_s00128p00102830"/>
</dbReference>
<dbReference type="AlphaFoldDB" id="W1NMU5"/>
<dbReference type="HOGENOM" id="CLU_2136880_0_0_1"/>
<gene>
    <name evidence="1" type="ORF">AMTR_s00128p00102830</name>
</gene>